<feature type="domain" description="DUF4136" evidence="2">
    <location>
        <begin position="40"/>
        <end position="215"/>
    </location>
</feature>
<evidence type="ECO:0000259" key="2">
    <source>
        <dbReference type="Pfam" id="PF13590"/>
    </source>
</evidence>
<dbReference type="Pfam" id="PF13590">
    <property type="entry name" value="DUF4136"/>
    <property type="match status" value="1"/>
</dbReference>
<reference evidence="3" key="1">
    <citation type="submission" date="2021-06" db="EMBL/GenBank/DDBJ databases">
        <authorList>
            <person name="Huq M.A."/>
        </authorList>
    </citation>
    <scope>NUCLEOTIDE SEQUENCE</scope>
    <source>
        <strain evidence="3">MAH-26</strain>
    </source>
</reference>
<dbReference type="RefSeq" id="WP_217789128.1">
    <property type="nucleotide sequence ID" value="NZ_JAHSPG010000001.1"/>
</dbReference>
<keyword evidence="4" id="KW-1185">Reference proteome</keyword>
<feature type="chain" id="PRO_5039711021" evidence="1">
    <location>
        <begin position="25"/>
        <end position="218"/>
    </location>
</feature>
<dbReference type="PROSITE" id="PS51257">
    <property type="entry name" value="PROKAR_LIPOPROTEIN"/>
    <property type="match status" value="1"/>
</dbReference>
<dbReference type="EMBL" id="JAHSPG010000001">
    <property type="protein sequence ID" value="MBV4355574.1"/>
    <property type="molecule type" value="Genomic_DNA"/>
</dbReference>
<organism evidence="3 4">
    <name type="scientific">Pinibacter aurantiacus</name>
    <dbReference type="NCBI Taxonomy" id="2851599"/>
    <lineage>
        <taxon>Bacteria</taxon>
        <taxon>Pseudomonadati</taxon>
        <taxon>Bacteroidota</taxon>
        <taxon>Chitinophagia</taxon>
        <taxon>Chitinophagales</taxon>
        <taxon>Chitinophagaceae</taxon>
        <taxon>Pinibacter</taxon>
    </lineage>
</organism>
<keyword evidence="1" id="KW-0732">Signal</keyword>
<evidence type="ECO:0000256" key="1">
    <source>
        <dbReference type="SAM" id="SignalP"/>
    </source>
</evidence>
<gene>
    <name evidence="3" type="ORF">KTO63_00350</name>
</gene>
<dbReference type="Proteomes" id="UP000812270">
    <property type="component" value="Unassembled WGS sequence"/>
</dbReference>
<name>A0A9E2S6G4_9BACT</name>
<evidence type="ECO:0000313" key="4">
    <source>
        <dbReference type="Proteomes" id="UP000812270"/>
    </source>
</evidence>
<feature type="signal peptide" evidence="1">
    <location>
        <begin position="1"/>
        <end position="24"/>
    </location>
</feature>
<dbReference type="InterPro" id="IPR025411">
    <property type="entry name" value="DUF4136"/>
</dbReference>
<protein>
    <submittedName>
        <fullName evidence="3">DUF4136 domain-containing protein</fullName>
    </submittedName>
</protein>
<dbReference type="AlphaFoldDB" id="A0A9E2S6G4"/>
<accession>A0A9E2S6G4</accession>
<evidence type="ECO:0000313" key="3">
    <source>
        <dbReference type="EMBL" id="MBV4355574.1"/>
    </source>
</evidence>
<sequence length="218" mass="24778">MRIKKAYPKAIAAVLILSSTFMLSGCYPSAPDYISDYDLVYTQQDKTYDFSKVTTYMLPDSVEHIVNPGDKPDHTYDPVILSELEKQLDALGWERLDESGGEPSDVVVLPSVTHQKQGVCQAYCWWCYWGWWPGWGYYPPAWDPSWGWWYPSDVVCATYNTGTLMVNMTNPKAPKDKQLPVVWIGVLNGLLEGGTANISSRIQTNIDQMFKQSPYLKQ</sequence>
<comment type="caution">
    <text evidence="3">The sequence shown here is derived from an EMBL/GenBank/DDBJ whole genome shotgun (WGS) entry which is preliminary data.</text>
</comment>
<proteinExistence type="predicted"/>